<evidence type="ECO:0000256" key="10">
    <source>
        <dbReference type="ARBA" id="ARBA00023125"/>
    </source>
</evidence>
<evidence type="ECO:0000313" key="21">
    <source>
        <dbReference type="Proteomes" id="UP000504628"/>
    </source>
</evidence>
<comment type="subcellular location">
    <subcellularLocation>
        <location evidence="2">Cytoplasm</location>
    </subcellularLocation>
    <subcellularLocation>
        <location evidence="1">Nucleus speckle</location>
    </subcellularLocation>
</comment>
<gene>
    <name evidence="24" type="primary">LOC114508747</name>
    <name evidence="23" type="synonym">LOC114508623</name>
    <name evidence="20" type="ORF">HJG60_018168</name>
</gene>
<accession>A0A6J2MST0</accession>
<feature type="domain" description="HMG box" evidence="19">
    <location>
        <begin position="55"/>
        <end position="123"/>
    </location>
</feature>
<dbReference type="PIRSF" id="PIRSF037653">
    <property type="entry name" value="SRY"/>
    <property type="match status" value="1"/>
</dbReference>
<name>A0A6J2MST0_9CHIR</name>
<evidence type="ECO:0000256" key="6">
    <source>
        <dbReference type="ARBA" id="ARBA00022782"/>
    </source>
</evidence>
<dbReference type="GeneID" id="114508747"/>
<keyword evidence="7" id="KW-0112">Calmodulin-binding</keyword>
<evidence type="ECO:0000256" key="7">
    <source>
        <dbReference type="ARBA" id="ARBA00022860"/>
    </source>
</evidence>
<evidence type="ECO:0000256" key="1">
    <source>
        <dbReference type="ARBA" id="ARBA00004324"/>
    </source>
</evidence>
<evidence type="ECO:0000313" key="20">
    <source>
        <dbReference type="EMBL" id="KAF6073695.1"/>
    </source>
</evidence>
<dbReference type="Proteomes" id="UP000664940">
    <property type="component" value="Unassembled WGS sequence"/>
</dbReference>
<keyword evidence="10 16" id="KW-0238">DNA-binding</keyword>
<evidence type="ECO:0000313" key="22">
    <source>
        <dbReference type="Proteomes" id="UP000664940"/>
    </source>
</evidence>
<dbReference type="GO" id="GO:0001228">
    <property type="term" value="F:DNA-binding transcription activator activity, RNA polymerase II-specific"/>
    <property type="evidence" value="ECO:0007669"/>
    <property type="project" value="TreeGrafter"/>
</dbReference>
<proteinExistence type="inferred from homology"/>
<dbReference type="GO" id="GO:0005516">
    <property type="term" value="F:calmodulin binding"/>
    <property type="evidence" value="ECO:0007669"/>
    <property type="project" value="UniProtKB-KW"/>
</dbReference>
<dbReference type="KEGG" id="pdic:114508623"/>
<keyword evidence="11 16" id="KW-0010">Activator</keyword>
<evidence type="ECO:0000259" key="19">
    <source>
        <dbReference type="PROSITE" id="PS50118"/>
    </source>
</evidence>
<dbReference type="FunFam" id="1.10.30.10:FF:000002">
    <property type="entry name" value="transcription factor Sox-2"/>
    <property type="match status" value="1"/>
</dbReference>
<evidence type="ECO:0000313" key="24">
    <source>
        <dbReference type="RefSeq" id="XP_028382609.1"/>
    </source>
</evidence>
<evidence type="ECO:0000256" key="3">
    <source>
        <dbReference type="ARBA" id="ARBA00005998"/>
    </source>
</evidence>
<evidence type="ECO:0000313" key="23">
    <source>
        <dbReference type="RefSeq" id="XP_028382409.1"/>
    </source>
</evidence>
<sequence length="203" mass="23588">MFRVINSGDDYSPAAQETPIQAFGKSTSLLWMGNPSSNYWRETGESGRDNSQDRIKRPMNAFMLWSRDQRRKMARENPQMQNSEISKRLGCQWKMLTEAEKWPFFDRAQRLREEHREKYPDYKYRPRRKAKVPQRSDNSLPADSSSARCSRMQMHGRLYPSTYTDISTEATHSRTQEQLSPPQPVNRGSGFATGAGQQLYKPA</sequence>
<dbReference type="InterPro" id="IPR036910">
    <property type="entry name" value="HMG_box_dom_sf"/>
</dbReference>
<dbReference type="Pfam" id="PF00505">
    <property type="entry name" value="HMG_box"/>
    <property type="match status" value="1"/>
</dbReference>
<evidence type="ECO:0000256" key="18">
    <source>
        <dbReference type="SAM" id="MobiDB-lite"/>
    </source>
</evidence>
<dbReference type="InterPro" id="IPR009071">
    <property type="entry name" value="HMG_box_dom"/>
</dbReference>
<evidence type="ECO:0000256" key="16">
    <source>
        <dbReference type="PIRNR" id="PIRNR037653"/>
    </source>
</evidence>
<dbReference type="GO" id="GO:0000978">
    <property type="term" value="F:RNA polymerase II cis-regulatory region sequence-specific DNA binding"/>
    <property type="evidence" value="ECO:0007669"/>
    <property type="project" value="TreeGrafter"/>
</dbReference>
<dbReference type="PANTHER" id="PTHR10270:SF161">
    <property type="entry name" value="SEX-DETERMINING REGION Y PROTEIN"/>
    <property type="match status" value="1"/>
</dbReference>
<dbReference type="AlphaFoldDB" id="A0A6J2MST0"/>
<keyword evidence="12 16" id="KW-0804">Transcription</keyword>
<evidence type="ECO:0000256" key="2">
    <source>
        <dbReference type="ARBA" id="ARBA00004496"/>
    </source>
</evidence>
<evidence type="ECO:0000256" key="17">
    <source>
        <dbReference type="PROSITE-ProRule" id="PRU00267"/>
    </source>
</evidence>
<dbReference type="GO" id="GO:0005737">
    <property type="term" value="C:cytoplasm"/>
    <property type="evidence" value="ECO:0007669"/>
    <property type="project" value="UniProtKB-SubCell"/>
</dbReference>
<dbReference type="PROSITE" id="PS50118">
    <property type="entry name" value="HMG_BOX_2"/>
    <property type="match status" value="1"/>
</dbReference>
<organism evidence="21 24">
    <name type="scientific">Phyllostomus discolor</name>
    <name type="common">pale spear-nosed bat</name>
    <dbReference type="NCBI Taxonomy" id="89673"/>
    <lineage>
        <taxon>Eukaryota</taxon>
        <taxon>Metazoa</taxon>
        <taxon>Chordata</taxon>
        <taxon>Craniata</taxon>
        <taxon>Vertebrata</taxon>
        <taxon>Euteleostomi</taxon>
        <taxon>Mammalia</taxon>
        <taxon>Eutheria</taxon>
        <taxon>Laurasiatheria</taxon>
        <taxon>Chiroptera</taxon>
        <taxon>Yangochiroptera</taxon>
        <taxon>Phyllostomidae</taxon>
        <taxon>Phyllostominae</taxon>
        <taxon>Phyllostomus</taxon>
    </lineage>
</organism>
<evidence type="ECO:0000256" key="8">
    <source>
        <dbReference type="ARBA" id="ARBA00022928"/>
    </source>
</evidence>
<evidence type="ECO:0000256" key="11">
    <source>
        <dbReference type="ARBA" id="ARBA00023159"/>
    </source>
</evidence>
<keyword evidence="8 16" id="KW-0726">Sexual differentiation</keyword>
<dbReference type="GO" id="GO:0030154">
    <property type="term" value="P:cell differentiation"/>
    <property type="evidence" value="ECO:0007669"/>
    <property type="project" value="UniProtKB-KW"/>
</dbReference>
<dbReference type="PANTHER" id="PTHR10270">
    <property type="entry name" value="SOX TRANSCRIPTION FACTOR"/>
    <property type="match status" value="1"/>
</dbReference>
<feature type="DNA-binding region" description="HMG box" evidence="17">
    <location>
        <begin position="55"/>
        <end position="123"/>
    </location>
</feature>
<keyword evidence="9 16" id="KW-0805">Transcription regulation</keyword>
<dbReference type="KEGG" id="pdic:114508747"/>
<dbReference type="GO" id="GO:0016607">
    <property type="term" value="C:nuclear speck"/>
    <property type="evidence" value="ECO:0007669"/>
    <property type="project" value="UniProtKB-SubCell"/>
</dbReference>
<dbReference type="Gene3D" id="1.10.30.10">
    <property type="entry name" value="High mobility group box domain"/>
    <property type="match status" value="1"/>
</dbReference>
<evidence type="ECO:0000256" key="13">
    <source>
        <dbReference type="ARBA" id="ARBA00023242"/>
    </source>
</evidence>
<dbReference type="InterPro" id="IPR050140">
    <property type="entry name" value="SRY-related_HMG-box_TF-like"/>
</dbReference>
<feature type="compositionally biased region" description="Polar residues" evidence="18">
    <location>
        <begin position="135"/>
        <end position="148"/>
    </location>
</feature>
<dbReference type="SMART" id="SM00398">
    <property type="entry name" value="HMG"/>
    <property type="match status" value="1"/>
</dbReference>
<evidence type="ECO:0000256" key="9">
    <source>
        <dbReference type="ARBA" id="ARBA00023015"/>
    </source>
</evidence>
<dbReference type="CDD" id="cd22028">
    <property type="entry name" value="HMG-box_SoxA_SoxB_SoxG"/>
    <property type="match status" value="1"/>
</dbReference>
<comment type="similarity">
    <text evidence="3 16">Belongs to the SRY family.</text>
</comment>
<evidence type="ECO:0000256" key="5">
    <source>
        <dbReference type="ARBA" id="ARBA00022490"/>
    </source>
</evidence>
<dbReference type="Proteomes" id="UP000504628">
    <property type="component" value="Chromosome 11"/>
</dbReference>
<dbReference type="RefSeq" id="XP_028382409.1">
    <property type="nucleotide sequence ID" value="XM_028526608.1"/>
</dbReference>
<dbReference type="EMBL" id="JABVXQ010000016">
    <property type="protein sequence ID" value="KAF6073695.1"/>
    <property type="molecule type" value="Genomic_DNA"/>
</dbReference>
<feature type="compositionally biased region" description="Polar residues" evidence="18">
    <location>
        <begin position="161"/>
        <end position="170"/>
    </location>
</feature>
<dbReference type="GO" id="GO:0007548">
    <property type="term" value="P:sex differentiation"/>
    <property type="evidence" value="ECO:0007669"/>
    <property type="project" value="UniProtKB-KW"/>
</dbReference>
<keyword evidence="21" id="KW-1185">Reference proteome</keyword>
<reference evidence="23 24" key="2">
    <citation type="submission" date="2025-04" db="UniProtKB">
        <authorList>
            <consortium name="RefSeq"/>
        </authorList>
    </citation>
    <scope>IDENTIFICATION</scope>
    <source>
        <tissue evidence="23 24">Muscle</tissue>
    </source>
</reference>
<keyword evidence="6 16" id="KW-0221">Differentiation</keyword>
<dbReference type="GO" id="GO:0030238">
    <property type="term" value="P:male sex determination"/>
    <property type="evidence" value="ECO:0007669"/>
    <property type="project" value="InterPro"/>
</dbReference>
<evidence type="ECO:0000256" key="14">
    <source>
        <dbReference type="ARBA" id="ARBA00024048"/>
    </source>
</evidence>
<evidence type="ECO:0000256" key="12">
    <source>
        <dbReference type="ARBA" id="ARBA00023163"/>
    </source>
</evidence>
<dbReference type="SUPFAM" id="SSF47095">
    <property type="entry name" value="HMG-box"/>
    <property type="match status" value="1"/>
</dbReference>
<comment type="subunit">
    <text evidence="14">Interacts with CALM, EP300, HDAC3, KPNB1, ZNF208 isoform KRAB-O, PARP1, SLC9A3R2 and WT1. The interaction with EP300 modulates its DNA-binding activity. The interaction with KPNB1 is sensitive to dissociation by Ran in the GTP-bound form. Interaction with PARP1 impaired its DNA-binding activity.</text>
</comment>
<keyword evidence="5" id="KW-0963">Cytoplasm</keyword>
<comment type="function">
    <text evidence="15">Transcriptional regulator that controls a genetic switch in male development. It is necessary and sufficient for initiating male sex determination by directing the development of supporting cell precursors (pre-Sertoli cells) as Sertoli rather than granulosa cells. Involved in different aspects of gene regulation including promoter activation or repression. Binds to the DNA consensus sequence 5'-[AT]AACAA[AT]-3'. SRY HMG box recognizes DNA by partial intercalation in the minor groove and promotes DNA bending. Also involved in pre-mRNA splicing. In male adult brain involved in the maintenance of motor functions of dopaminergic neurons.</text>
</comment>
<keyword evidence="13 16" id="KW-0539">Nucleus</keyword>
<dbReference type="RefSeq" id="XP_028382609.1">
    <property type="nucleotide sequence ID" value="XM_028526808.1"/>
</dbReference>
<evidence type="ECO:0000256" key="4">
    <source>
        <dbReference type="ARBA" id="ARBA00019052"/>
    </source>
</evidence>
<dbReference type="OrthoDB" id="6247875at2759"/>
<protein>
    <recommendedName>
        <fullName evidence="4 16">Sex-determining region Y protein</fullName>
    </recommendedName>
</protein>
<evidence type="ECO:0000256" key="15">
    <source>
        <dbReference type="ARBA" id="ARBA00045821"/>
    </source>
</evidence>
<reference evidence="20 22" key="1">
    <citation type="journal article" date="2020" name="Nature">
        <title>Six reference-quality genomes reveal evolution of bat adaptations.</title>
        <authorList>
            <person name="Jebb D."/>
            <person name="Huang Z."/>
            <person name="Pippel M."/>
            <person name="Hughes G.M."/>
            <person name="Lavrichenko K."/>
            <person name="Devanna P."/>
            <person name="Winkler S."/>
            <person name="Jermiin L.S."/>
            <person name="Skirmuntt E.C."/>
            <person name="Katzourakis A."/>
            <person name="Burkitt-Gray L."/>
            <person name="Ray D.A."/>
            <person name="Sullivan K.A.M."/>
            <person name="Roscito J.G."/>
            <person name="Kirilenko B.M."/>
            <person name="Davalos L.M."/>
            <person name="Corthals A.P."/>
            <person name="Power M.L."/>
            <person name="Jones G."/>
            <person name="Ransome R.D."/>
            <person name="Dechmann D.K.N."/>
            <person name="Locatelli A.G."/>
            <person name="Puechmaille S.J."/>
            <person name="Fedrigo O."/>
            <person name="Jarvis E.D."/>
            <person name="Hiller M."/>
            <person name="Vernes S.C."/>
            <person name="Myers E.W."/>
            <person name="Teeling E.C."/>
        </authorList>
    </citation>
    <scope>NUCLEOTIDE SEQUENCE [LARGE SCALE GENOMIC DNA]</scope>
    <source>
        <strain evidence="20">Bat1K_MPI-CBG_1</strain>
    </source>
</reference>
<feature type="region of interest" description="Disordered" evidence="18">
    <location>
        <begin position="119"/>
        <end position="203"/>
    </location>
</feature>
<dbReference type="InterPro" id="IPR017253">
    <property type="entry name" value="SRY"/>
</dbReference>